<dbReference type="PANTHER" id="PTHR32295:SF216">
    <property type="entry name" value="PROTEIN IQ-DOMAIN 3"/>
    <property type="match status" value="1"/>
</dbReference>
<evidence type="ECO:0000256" key="2">
    <source>
        <dbReference type="ARBA" id="ARBA00024341"/>
    </source>
</evidence>
<sequence length="442" mass="50373">MGKKGSCFFGVRKVLSHHHEKKDKKPNKYKNKWIQEEENVDVISFLEQSQLEVLAQPPMIETSELAHLEAAEPSVAEAQLAVEVEYPPSFIPRRPEMSEETAAIMIQAAFRGYTARRALRALKASMRLKALAQGQSVKRQVAHTLKYMQTITHLQAEIHKRRIRMSEENQALHRQLYKKREKHVEKLKSSMDNDWNHSTQSKAQIEAKLLNKQVGALRRERALAYAYSHQPTWKFFSRTATPSFMDPNNPHWGWSWLERWMAARPWELRITDEQMDHISVMSIATRASVVDIIQIFSRRDQIFYTKPSLRSPTRQLLHRHHSPSTSKPLSPSSSRNKKNAANSGISSWGAYDVNSKLFRRHTIGGSSLKDDTTIASSPSVSSHTTPSKAVKTPSRFASSSRTEKKGTVEKGSTSTSSARKQLSFTAPPVKPRRRSSPPLVKY</sequence>
<comment type="similarity">
    <text evidence="2">Belongs to the IQD family.</text>
</comment>
<feature type="region of interest" description="Disordered" evidence="3">
    <location>
        <begin position="364"/>
        <end position="442"/>
    </location>
</feature>
<dbReference type="KEGG" id="cmax:111489684"/>
<dbReference type="InterPro" id="IPR000048">
    <property type="entry name" value="IQ_motif_EF-hand-BS"/>
</dbReference>
<keyword evidence="1" id="KW-0112">Calmodulin-binding</keyword>
<dbReference type="RefSeq" id="XP_022993780.1">
    <property type="nucleotide sequence ID" value="XM_023138012.1"/>
</dbReference>
<feature type="compositionally biased region" description="Low complexity" evidence="3">
    <location>
        <begin position="323"/>
        <end position="343"/>
    </location>
</feature>
<dbReference type="GeneID" id="111489684"/>
<proteinExistence type="inferred from homology"/>
<gene>
    <name evidence="5" type="primary">LOC111489684</name>
</gene>
<dbReference type="OrthoDB" id="1923765at2759"/>
<dbReference type="GO" id="GO:0005516">
    <property type="term" value="F:calmodulin binding"/>
    <property type="evidence" value="ECO:0007669"/>
    <property type="project" value="UniProtKB-KW"/>
</dbReference>
<evidence type="ECO:0000313" key="4">
    <source>
        <dbReference type="Proteomes" id="UP000504608"/>
    </source>
</evidence>
<evidence type="ECO:0000256" key="3">
    <source>
        <dbReference type="SAM" id="MobiDB-lite"/>
    </source>
</evidence>
<reference evidence="5" key="1">
    <citation type="submission" date="2025-08" db="UniProtKB">
        <authorList>
            <consortium name="RefSeq"/>
        </authorList>
    </citation>
    <scope>IDENTIFICATION</scope>
    <source>
        <tissue evidence="5">Young leaves</tissue>
    </source>
</reference>
<evidence type="ECO:0000313" key="5">
    <source>
        <dbReference type="RefSeq" id="XP_022993780.1"/>
    </source>
</evidence>
<dbReference type="PANTHER" id="PTHR32295">
    <property type="entry name" value="IQ-DOMAIN 5-RELATED"/>
    <property type="match status" value="1"/>
</dbReference>
<feature type="compositionally biased region" description="Low complexity" evidence="3">
    <location>
        <begin position="373"/>
        <end position="387"/>
    </location>
</feature>
<dbReference type="Gene3D" id="1.20.5.190">
    <property type="match status" value="1"/>
</dbReference>
<name>A0A6J1JZG8_CUCMA</name>
<organism evidence="4 5">
    <name type="scientific">Cucurbita maxima</name>
    <name type="common">Pumpkin</name>
    <name type="synonym">Winter squash</name>
    <dbReference type="NCBI Taxonomy" id="3661"/>
    <lineage>
        <taxon>Eukaryota</taxon>
        <taxon>Viridiplantae</taxon>
        <taxon>Streptophyta</taxon>
        <taxon>Embryophyta</taxon>
        <taxon>Tracheophyta</taxon>
        <taxon>Spermatophyta</taxon>
        <taxon>Magnoliopsida</taxon>
        <taxon>eudicotyledons</taxon>
        <taxon>Gunneridae</taxon>
        <taxon>Pentapetalae</taxon>
        <taxon>rosids</taxon>
        <taxon>fabids</taxon>
        <taxon>Cucurbitales</taxon>
        <taxon>Cucurbitaceae</taxon>
        <taxon>Cucurbiteae</taxon>
        <taxon>Cucurbita</taxon>
    </lineage>
</organism>
<dbReference type="AlphaFoldDB" id="A0A6J1JZG8"/>
<dbReference type="CDD" id="cd23767">
    <property type="entry name" value="IQCD"/>
    <property type="match status" value="1"/>
</dbReference>
<dbReference type="Proteomes" id="UP000504608">
    <property type="component" value="Unplaced"/>
</dbReference>
<dbReference type="SMART" id="SM00015">
    <property type="entry name" value="IQ"/>
    <property type="match status" value="1"/>
</dbReference>
<accession>A0A6J1JZG8</accession>
<feature type="region of interest" description="Disordered" evidence="3">
    <location>
        <begin position="313"/>
        <end position="345"/>
    </location>
</feature>
<keyword evidence="4" id="KW-1185">Reference proteome</keyword>
<dbReference type="Pfam" id="PF00612">
    <property type="entry name" value="IQ"/>
    <property type="match status" value="1"/>
</dbReference>
<dbReference type="PROSITE" id="PS50096">
    <property type="entry name" value="IQ"/>
    <property type="match status" value="1"/>
</dbReference>
<protein>
    <submittedName>
        <fullName evidence="5">Protein IQ-DOMAIN 1-like</fullName>
    </submittedName>
</protein>
<evidence type="ECO:0000256" key="1">
    <source>
        <dbReference type="ARBA" id="ARBA00022860"/>
    </source>
</evidence>
<feature type="compositionally biased region" description="Polar residues" evidence="3">
    <location>
        <begin position="410"/>
        <end position="424"/>
    </location>
</feature>